<keyword evidence="1" id="KW-0472">Membrane</keyword>
<dbReference type="Pfam" id="PF03413">
    <property type="entry name" value="PepSY"/>
    <property type="match status" value="1"/>
</dbReference>
<feature type="domain" description="PepSY" evidence="2">
    <location>
        <begin position="418"/>
        <end position="475"/>
    </location>
</feature>
<keyword evidence="1" id="KW-1133">Transmembrane helix</keyword>
<evidence type="ECO:0000259" key="2">
    <source>
        <dbReference type="Pfam" id="PF03413"/>
    </source>
</evidence>
<feature type="domain" description="Sporulation protein YpeB PepSY1 and PepSY2" evidence="3">
    <location>
        <begin position="218"/>
        <end position="412"/>
    </location>
</feature>
<dbReference type="Proteomes" id="UP000657177">
    <property type="component" value="Unassembled WGS sequence"/>
</dbReference>
<dbReference type="RefSeq" id="WP_181339634.1">
    <property type="nucleotide sequence ID" value="NZ_JAAKDE010000012.1"/>
</dbReference>
<dbReference type="GO" id="GO:0009847">
    <property type="term" value="P:spore germination"/>
    <property type="evidence" value="ECO:0007669"/>
    <property type="project" value="InterPro"/>
</dbReference>
<organism evidence="5 6">
    <name type="scientific">Capillibacterium thermochitinicola</name>
    <dbReference type="NCBI Taxonomy" id="2699427"/>
    <lineage>
        <taxon>Bacteria</taxon>
        <taxon>Bacillati</taxon>
        <taxon>Bacillota</taxon>
        <taxon>Capillibacterium</taxon>
    </lineage>
</organism>
<gene>
    <name evidence="5" type="primary">ypeB</name>
    <name evidence="5" type="ORF">G5B42_06455</name>
</gene>
<feature type="transmembrane region" description="Helical" evidence="1">
    <location>
        <begin position="25"/>
        <end position="43"/>
    </location>
</feature>
<keyword evidence="1" id="KW-0812">Transmembrane</keyword>
<name>A0A8J6HXE3_9FIRM</name>
<dbReference type="InterPro" id="IPR025711">
    <property type="entry name" value="PepSY"/>
</dbReference>
<evidence type="ECO:0000313" key="5">
    <source>
        <dbReference type="EMBL" id="MBA2133182.1"/>
    </source>
</evidence>
<dbReference type="Pfam" id="PF14620">
    <property type="entry name" value="YPEB_PepSY1-2"/>
    <property type="match status" value="1"/>
</dbReference>
<reference evidence="5" key="1">
    <citation type="submission" date="2020-06" db="EMBL/GenBank/DDBJ databases">
        <title>Novel chitinolytic bacterium.</title>
        <authorList>
            <person name="Ungkulpasvich U."/>
            <person name="Kosugi A."/>
            <person name="Uke A."/>
        </authorList>
    </citation>
    <scope>NUCLEOTIDE SEQUENCE</scope>
    <source>
        <strain evidence="5">UUS1-1</strain>
    </source>
</reference>
<evidence type="ECO:0000313" key="6">
    <source>
        <dbReference type="Proteomes" id="UP000657177"/>
    </source>
</evidence>
<dbReference type="Pfam" id="PF20769">
    <property type="entry name" value="YPEB_N"/>
    <property type="match status" value="1"/>
</dbReference>
<evidence type="ECO:0000259" key="4">
    <source>
        <dbReference type="Pfam" id="PF20769"/>
    </source>
</evidence>
<dbReference type="EMBL" id="JAAKDE010000012">
    <property type="protein sequence ID" value="MBA2133182.1"/>
    <property type="molecule type" value="Genomic_DNA"/>
</dbReference>
<protein>
    <submittedName>
        <fullName evidence="5">Germination protein YpeB</fullName>
    </submittedName>
</protein>
<dbReference type="InterPro" id="IPR048402">
    <property type="entry name" value="YpeB_N"/>
</dbReference>
<keyword evidence="6" id="KW-1185">Reference proteome</keyword>
<dbReference type="InterPro" id="IPR014239">
    <property type="entry name" value="YpeB_PepSY1-2"/>
</dbReference>
<dbReference type="AlphaFoldDB" id="A0A8J6HXE3"/>
<proteinExistence type="predicted"/>
<comment type="caution">
    <text evidence="5">The sequence shown here is derived from an EMBL/GenBank/DDBJ whole genome shotgun (WGS) entry which is preliminary data.</text>
</comment>
<dbReference type="NCBIfam" id="TIGR02889">
    <property type="entry name" value="spore_YpeB"/>
    <property type="match status" value="1"/>
</dbReference>
<evidence type="ECO:0000259" key="3">
    <source>
        <dbReference type="Pfam" id="PF14620"/>
    </source>
</evidence>
<evidence type="ECO:0000256" key="1">
    <source>
        <dbReference type="SAM" id="Phobius"/>
    </source>
</evidence>
<sequence length="488" mass="55189">MAEEHHEHGNLENRGEETDRFRSRVTIPLLTVALVASLVWGFTQFRARRNWEIRAENQYNRSFSELSIHVGELENKLAEALVSNSRPHLVKTFSDIWRQAYLSQEDLGQLPLTSVELSRTKEFLAKVGAFSHSIVTKLNQNTNSAAVPAATGESVQYLSDRDWETLNALHQQARYLADQLVDLQESILEADERWLPVDRLSTAALAADVSDRLETNKITKSFMMMEDGFKRLPDPEMEGNLLSIKPVPKGITGAEISQEQGREIASSFVNKEDPRYEVAYDEKINGDHPLYLYTLKKKDNKGKAAASGRLAVTVKGGHVAWMLKERSVAEQKLSLDEAKEAARKYMESRGYRGLTPVGAEEYRNVAVVSLCSQSGETVIYPEMIKVQVALDDGEIMGVETMSYLTFHDPQRRISTPGLSVAAARSRLNKRFNVESIKEAIILNDQYQEVLTYECVGRIGQNRYRVYLNADTGEEERIQRIDEEGVPFR</sequence>
<accession>A0A8J6HXE3</accession>
<feature type="domain" description="Sporulation protein YpeB N-terminal" evidence="4">
    <location>
        <begin position="48"/>
        <end position="194"/>
    </location>
</feature>